<dbReference type="EMBL" id="CP021659">
    <property type="protein sequence ID" value="AWK13768.1"/>
    <property type="molecule type" value="Genomic_DNA"/>
</dbReference>
<evidence type="ECO:0000313" key="1">
    <source>
        <dbReference type="EMBL" id="AWK13768.1"/>
    </source>
</evidence>
<evidence type="ECO:0000313" key="2">
    <source>
        <dbReference type="Proteomes" id="UP000261875"/>
    </source>
</evidence>
<dbReference type="AlphaFoldDB" id="A0A2U8I3T1"/>
<reference evidence="1 2" key="1">
    <citation type="submission" date="2017-05" db="EMBL/GenBank/DDBJ databases">
        <title>Genome sequence of Candidatus Fukatsuia symbiotica and Candidatus Hamiltonella defensa from Acyrthosiphon pisum strain 5D.</title>
        <authorList>
            <person name="Patel V.A."/>
            <person name="Chevignon G."/>
            <person name="Russell J.A."/>
            <person name="Oliver K.M."/>
        </authorList>
    </citation>
    <scope>NUCLEOTIDE SEQUENCE [LARGE SCALE GENOMIC DNA]</scope>
    <source>
        <strain evidence="1 2">5D</strain>
    </source>
</reference>
<dbReference type="KEGG" id="fsm:CCS41_03605"/>
<name>A0A2U8I3T1_9GAMM</name>
<dbReference type="Proteomes" id="UP000261875">
    <property type="component" value="Chromosome"/>
</dbReference>
<proteinExistence type="predicted"/>
<dbReference type="RefSeq" id="WP_072550546.1">
    <property type="nucleotide sequence ID" value="NZ_CP021659.1"/>
</dbReference>
<keyword evidence="2" id="KW-1185">Reference proteome</keyword>
<accession>A0A2U8I3T1</accession>
<sequence length="196" mass="21158">MRQHPHLISNAQITADTAKSYAKIAEECKQFAGIPKAISSSYDPATEVEKHASNASDAAHTAQSYAEKAGIAEGAAKTATETGDAIKAEKAEQEAKQAELKTEKHLSIAKLEQDKALEISGYKVPNSDNRITEAQKEAQASTISQYTHPMAAHYATTSAQVQNNTTLLEKMAQDAETQSRIEDEELKIALGMLNKS</sequence>
<organism evidence="1 2">
    <name type="scientific">Candidatus Fukatsuia symbiotica</name>
    <dbReference type="NCBI Taxonomy" id="1878942"/>
    <lineage>
        <taxon>Bacteria</taxon>
        <taxon>Pseudomonadati</taxon>
        <taxon>Pseudomonadota</taxon>
        <taxon>Gammaproteobacteria</taxon>
        <taxon>Enterobacterales</taxon>
        <taxon>Yersiniaceae</taxon>
        <taxon>Candidatus Fukatsuia</taxon>
    </lineage>
</organism>
<protein>
    <submittedName>
        <fullName evidence="1">Uncharacterized protein</fullName>
    </submittedName>
</protein>
<gene>
    <name evidence="1" type="ORF">CCS41_03605</name>
</gene>